<dbReference type="EMBL" id="KZ805582">
    <property type="protein sequence ID" value="PVH93542.1"/>
    <property type="molecule type" value="Genomic_DNA"/>
</dbReference>
<dbReference type="OrthoDB" id="3830579at2759"/>
<dbReference type="Proteomes" id="UP000244855">
    <property type="component" value="Unassembled WGS sequence"/>
</dbReference>
<evidence type="ECO:0000313" key="2">
    <source>
        <dbReference type="Proteomes" id="UP000244855"/>
    </source>
</evidence>
<sequence length="228" mass="25555">MTITEVGRMTIKPGIDVTDETTSEGQILTGIWNSLIAAPGGPLRIFWGTEVENPLKLWAFFDWDSVEDHEQFASSHGVELTKDFPKILTDGEFTKHIAVQPYPPDVLRSPVTEVMLAYFPTSIQQATKDANTARFKEFAEKGLRACASLQGLSYGWGIENDFPVRDAEGEQKGTVFTALIGWPSVEAHMEFRETDAFKENIHLARGMEEMVKVGMFHVKFKGLQRKEG</sequence>
<gene>
    <name evidence="1" type="ORF">DM02DRAFT_603839</name>
</gene>
<accession>A0A2V1D675</accession>
<protein>
    <recommendedName>
        <fullName evidence="3">ABM domain-containing protein</fullName>
    </recommendedName>
</protein>
<proteinExistence type="predicted"/>
<reference evidence="1 2" key="1">
    <citation type="journal article" date="2018" name="Sci. Rep.">
        <title>Comparative genomics provides insights into the lifestyle and reveals functional heterogeneity of dark septate endophytic fungi.</title>
        <authorList>
            <person name="Knapp D.G."/>
            <person name="Nemeth J.B."/>
            <person name="Barry K."/>
            <person name="Hainaut M."/>
            <person name="Henrissat B."/>
            <person name="Johnson J."/>
            <person name="Kuo A."/>
            <person name="Lim J.H.P."/>
            <person name="Lipzen A."/>
            <person name="Nolan M."/>
            <person name="Ohm R.A."/>
            <person name="Tamas L."/>
            <person name="Grigoriev I.V."/>
            <person name="Spatafora J.W."/>
            <person name="Nagy L.G."/>
            <person name="Kovacs G.M."/>
        </authorList>
    </citation>
    <scope>NUCLEOTIDE SEQUENCE [LARGE SCALE GENOMIC DNA]</scope>
    <source>
        <strain evidence="1 2">DSE2036</strain>
    </source>
</reference>
<dbReference type="STRING" id="97972.A0A2V1D675"/>
<name>A0A2V1D675_9PLEO</name>
<dbReference type="Gene3D" id="3.30.70.100">
    <property type="match status" value="2"/>
</dbReference>
<evidence type="ECO:0008006" key="3">
    <source>
        <dbReference type="Google" id="ProtNLM"/>
    </source>
</evidence>
<organism evidence="1 2">
    <name type="scientific">Periconia macrospinosa</name>
    <dbReference type="NCBI Taxonomy" id="97972"/>
    <lineage>
        <taxon>Eukaryota</taxon>
        <taxon>Fungi</taxon>
        <taxon>Dikarya</taxon>
        <taxon>Ascomycota</taxon>
        <taxon>Pezizomycotina</taxon>
        <taxon>Dothideomycetes</taxon>
        <taxon>Pleosporomycetidae</taxon>
        <taxon>Pleosporales</taxon>
        <taxon>Massarineae</taxon>
        <taxon>Periconiaceae</taxon>
        <taxon>Periconia</taxon>
    </lineage>
</organism>
<evidence type="ECO:0000313" key="1">
    <source>
        <dbReference type="EMBL" id="PVH93542.1"/>
    </source>
</evidence>
<keyword evidence="2" id="KW-1185">Reference proteome</keyword>
<dbReference type="AlphaFoldDB" id="A0A2V1D675"/>